<dbReference type="Proteomes" id="UP000756132">
    <property type="component" value="Chromosome 5"/>
</dbReference>
<feature type="compositionally biased region" description="Basic and acidic residues" evidence="1">
    <location>
        <begin position="209"/>
        <end position="227"/>
    </location>
</feature>
<feature type="compositionally biased region" description="Basic and acidic residues" evidence="1">
    <location>
        <begin position="47"/>
        <end position="61"/>
    </location>
</feature>
<evidence type="ECO:0000313" key="2">
    <source>
        <dbReference type="EMBL" id="UJO17228.1"/>
    </source>
</evidence>
<organism evidence="2 3">
    <name type="scientific">Passalora fulva</name>
    <name type="common">Tomato leaf mold</name>
    <name type="synonym">Cladosporium fulvum</name>
    <dbReference type="NCBI Taxonomy" id="5499"/>
    <lineage>
        <taxon>Eukaryota</taxon>
        <taxon>Fungi</taxon>
        <taxon>Dikarya</taxon>
        <taxon>Ascomycota</taxon>
        <taxon>Pezizomycotina</taxon>
        <taxon>Dothideomycetes</taxon>
        <taxon>Dothideomycetidae</taxon>
        <taxon>Mycosphaerellales</taxon>
        <taxon>Mycosphaerellaceae</taxon>
        <taxon>Fulvia</taxon>
    </lineage>
</organism>
<sequence length="1144" mass="125062">MTTTGPIRPIPRRVSRSSGPERVYAQNIARLERTAEEISMGGSDIGEEIRKMNEMEKERSRQNSIQSSHHGDISVVRPRPPTRMGSTTSLYAANSIVEANNTARWGGYSPPAFITSPVGSVRSGASWSHASAMPSASRTTSSRLAMVEPMQEGNPLNSPLAPSSVSLYSQEHQMSRQASQTSFSRRYDQIAGEIEEQLQTIPATPSPHPPEHDDCAARDAPDRPHSTDTYREAQLAFKDFDGVHYDPDSEEYVLEDDGGNEVRRVSARTSSGSLLGAASLLRQSKGKESMLQYGAPPPNQNMVYYPAPVPRMLNMPKRLSQQPPPSVQAKRRSQMLQELSKQNRESAPWIPPIAFDEEGNQSQADVRSQRSGSQSTHSQDPNQPRGMLNERMSMHNPQNLPPQLRASVFFEHPSVTHDVELTNESAVATLDSILAASATAPVDVFTHHPYAGDVRKSVYAPEGHQKRRSTATLAKIPSEEQETEQQKKIKKRRSSSIGNFFRRNSTDLNGEMKEVARSRPVSKGSMLDFNESGNKLRKRKSQMSMGSMGDEVQRAERSNRPDSEIMAVQRRASMMSGGLIAQAANGPVSDEREEQDDFVREQRIPSDPRPGTAMSRNKALTEGQQVAADFEAEADNSDIDLEDPIYAQPTTLLAELQVRKAKLKSRNRTAATAYPGGMHSTLLQLDAVEAINSRKRQKQKIALAWEDPNSRAEAEAQLEAEDEDVPLGMLFPSKEGLIARRMGDGRDWDRPLGLMAKREMEENEPLSSRRTRLNPGARPLRQQSSMNLSQLHLAGQPAADEAEDPGETLGQRKARLRSKEALDSAIKDVAFGEGERPDSTFTADVLDQFPELSLNDDGTKKEDQVKASLGGNQATAETVPEEETLGARRARLQREREASGEHAPQEEQGARPALQSRPSLANLLSSNPVGQRPAMNRDQQMSQGTLLHAHGIQQAKSKQNLLATNMRHISGHSPTANGMSHPSTYQPAGAVFDPSLPAGHRDFTTGLLSAQRSRPANGAFSGGAYGNFQGAGLQTPMSMSGMGGSNPYFASPTAGLGGYGNTMPMYMPQQQQPQQMNAPAYYALNGGHASMMPGMVSTAGYNVMTGTGQYAYNAQNGLGMVDGPPLNPNQRAAIDRWRVSVAPS</sequence>
<feature type="compositionally biased region" description="Basic and acidic residues" evidence="1">
    <location>
        <begin position="892"/>
        <end position="909"/>
    </location>
</feature>
<dbReference type="OMA" id="DGAHCET"/>
<feature type="region of interest" description="Disordered" evidence="1">
    <location>
        <begin position="792"/>
        <end position="816"/>
    </location>
</feature>
<dbReference type="OrthoDB" id="5288142at2759"/>
<reference evidence="2" key="2">
    <citation type="journal article" date="2022" name="Microb. Genom.">
        <title>A chromosome-scale genome assembly of the tomato pathogen Cladosporium fulvum reveals a compartmentalized genome architecture and the presence of a dispensable chromosome.</title>
        <authorList>
            <person name="Zaccaron A.Z."/>
            <person name="Chen L.H."/>
            <person name="Samaras A."/>
            <person name="Stergiopoulos I."/>
        </authorList>
    </citation>
    <scope>NUCLEOTIDE SEQUENCE</scope>
    <source>
        <strain evidence="2">Race5_Kim</strain>
    </source>
</reference>
<feature type="region of interest" description="Disordered" evidence="1">
    <location>
        <begin position="462"/>
        <end position="560"/>
    </location>
</feature>
<dbReference type="RefSeq" id="XP_047761594.1">
    <property type="nucleotide sequence ID" value="XM_047905273.1"/>
</dbReference>
<feature type="region of interest" description="Disordered" evidence="1">
    <location>
        <begin position="852"/>
        <end position="918"/>
    </location>
</feature>
<feature type="compositionally biased region" description="Polar residues" evidence="1">
    <location>
        <begin position="360"/>
        <end position="382"/>
    </location>
</feature>
<feature type="region of interest" description="Disordered" evidence="1">
    <location>
        <begin position="1"/>
        <end position="21"/>
    </location>
</feature>
<dbReference type="EMBL" id="CP090167">
    <property type="protein sequence ID" value="UJO17228.1"/>
    <property type="molecule type" value="Genomic_DNA"/>
</dbReference>
<feature type="compositionally biased region" description="Polar residues" evidence="1">
    <location>
        <begin position="154"/>
        <end position="181"/>
    </location>
</feature>
<dbReference type="KEGG" id="ffu:CLAFUR5_06125"/>
<accession>A0A9Q8LII1</accession>
<evidence type="ECO:0000313" key="3">
    <source>
        <dbReference type="Proteomes" id="UP000756132"/>
    </source>
</evidence>
<keyword evidence="3" id="KW-1185">Reference proteome</keyword>
<proteinExistence type="predicted"/>
<reference evidence="2" key="1">
    <citation type="submission" date="2021-12" db="EMBL/GenBank/DDBJ databases">
        <authorList>
            <person name="Zaccaron A."/>
            <person name="Stergiopoulos I."/>
        </authorList>
    </citation>
    <scope>NUCLEOTIDE SEQUENCE</scope>
    <source>
        <strain evidence="2">Race5_Kim</strain>
    </source>
</reference>
<feature type="region of interest" description="Disordered" evidence="1">
    <location>
        <begin position="151"/>
        <end position="181"/>
    </location>
</feature>
<dbReference type="AlphaFoldDB" id="A0A9Q8LII1"/>
<gene>
    <name evidence="2" type="ORF">CLAFUR5_06125</name>
</gene>
<dbReference type="GeneID" id="71986003"/>
<feature type="region of interest" description="Disordered" evidence="1">
    <location>
        <begin position="314"/>
        <end position="398"/>
    </location>
</feature>
<name>A0A9Q8LII1_PASFU</name>
<evidence type="ECO:0000256" key="1">
    <source>
        <dbReference type="SAM" id="MobiDB-lite"/>
    </source>
</evidence>
<feature type="region of interest" description="Disordered" evidence="1">
    <location>
        <begin position="35"/>
        <end position="84"/>
    </location>
</feature>
<feature type="compositionally biased region" description="Basic and acidic residues" evidence="1">
    <location>
        <begin position="551"/>
        <end position="560"/>
    </location>
</feature>
<feature type="region of interest" description="Disordered" evidence="1">
    <location>
        <begin position="201"/>
        <end position="227"/>
    </location>
</feature>
<protein>
    <submittedName>
        <fullName evidence="2">Uncharacterized protein</fullName>
    </submittedName>
</protein>
<feature type="region of interest" description="Disordered" evidence="1">
    <location>
        <begin position="759"/>
        <end position="780"/>
    </location>
</feature>